<proteinExistence type="predicted"/>
<dbReference type="EMBL" id="MU155333">
    <property type="protein sequence ID" value="KAF9475423.1"/>
    <property type="molecule type" value="Genomic_DNA"/>
</dbReference>
<sequence length="420" mass="48300">MRRVWSEVRWAASKRPSQVRVLERESIPSEEDSLLLLDGGRWLLAMFDRDDDWGCVYPYDLDEKGRSPHCIIDLGTDNCRGPHWMMAADLVVGSHDQSSLEFNLCLTPYYPSLAPELSDNLDWPARSVHFYRLIVVGNSQNSDLEAHKIKSLHDLRPPSSEMLLYHFVLRGDYLVRSLDLPDETGEGVFYRLEVYNWVLSNDSEHYSAHINGNQPEDYDAEPVLIPAAKMICFLPNDISVYDLSKLQPNPIDAAQIPILKPYWSFTGLTFTMQSHLSRACCEPFASRVTAILDDSVVGFTIPHDIHQHPSYRQLSECTFPDELFYCMGISKIYYYVDPVEGGHGSVKTIGLSWDEAEADSRVSGRFLDLPVERLSRRRFERPLRPWDSDIPPLFDESSNRILTFSKKYWLLLDFNAPNRE</sequence>
<protein>
    <submittedName>
        <fullName evidence="1">Uncharacterized protein</fullName>
    </submittedName>
</protein>
<comment type="caution">
    <text evidence="1">The sequence shown here is derived from an EMBL/GenBank/DDBJ whole genome shotgun (WGS) entry which is preliminary data.</text>
</comment>
<organism evidence="1 2">
    <name type="scientific">Pholiota conissans</name>
    <dbReference type="NCBI Taxonomy" id="109636"/>
    <lineage>
        <taxon>Eukaryota</taxon>
        <taxon>Fungi</taxon>
        <taxon>Dikarya</taxon>
        <taxon>Basidiomycota</taxon>
        <taxon>Agaricomycotina</taxon>
        <taxon>Agaricomycetes</taxon>
        <taxon>Agaricomycetidae</taxon>
        <taxon>Agaricales</taxon>
        <taxon>Agaricineae</taxon>
        <taxon>Strophariaceae</taxon>
        <taxon>Pholiota</taxon>
    </lineage>
</organism>
<name>A0A9P5YUL5_9AGAR</name>
<gene>
    <name evidence="1" type="ORF">BDN70DRAFT_251190</name>
</gene>
<reference evidence="1" key="1">
    <citation type="submission" date="2020-11" db="EMBL/GenBank/DDBJ databases">
        <authorList>
            <consortium name="DOE Joint Genome Institute"/>
            <person name="Ahrendt S."/>
            <person name="Riley R."/>
            <person name="Andreopoulos W."/>
            <person name="Labutti K."/>
            <person name="Pangilinan J."/>
            <person name="Ruiz-Duenas F.J."/>
            <person name="Barrasa J.M."/>
            <person name="Sanchez-Garcia M."/>
            <person name="Camarero S."/>
            <person name="Miyauchi S."/>
            <person name="Serrano A."/>
            <person name="Linde D."/>
            <person name="Babiker R."/>
            <person name="Drula E."/>
            <person name="Ayuso-Fernandez I."/>
            <person name="Pacheco R."/>
            <person name="Padilla G."/>
            <person name="Ferreira P."/>
            <person name="Barriuso J."/>
            <person name="Kellner H."/>
            <person name="Castanera R."/>
            <person name="Alfaro M."/>
            <person name="Ramirez L."/>
            <person name="Pisabarro A.G."/>
            <person name="Kuo A."/>
            <person name="Tritt A."/>
            <person name="Lipzen A."/>
            <person name="He G."/>
            <person name="Yan M."/>
            <person name="Ng V."/>
            <person name="Cullen D."/>
            <person name="Martin F."/>
            <person name="Rosso M.-N."/>
            <person name="Henrissat B."/>
            <person name="Hibbett D."/>
            <person name="Martinez A.T."/>
            <person name="Grigoriev I.V."/>
        </authorList>
    </citation>
    <scope>NUCLEOTIDE SEQUENCE</scope>
    <source>
        <strain evidence="1">CIRM-BRFM 674</strain>
    </source>
</reference>
<keyword evidence="2" id="KW-1185">Reference proteome</keyword>
<dbReference type="Proteomes" id="UP000807469">
    <property type="component" value="Unassembled WGS sequence"/>
</dbReference>
<evidence type="ECO:0000313" key="1">
    <source>
        <dbReference type="EMBL" id="KAF9475423.1"/>
    </source>
</evidence>
<dbReference type="OrthoDB" id="3059014at2759"/>
<accession>A0A9P5YUL5</accession>
<dbReference type="AlphaFoldDB" id="A0A9P5YUL5"/>
<evidence type="ECO:0000313" key="2">
    <source>
        <dbReference type="Proteomes" id="UP000807469"/>
    </source>
</evidence>